<comment type="catalytic activity">
    <reaction evidence="1">
        <text>ATP + protein L-histidine = ADP + protein N-phospho-L-histidine.</text>
        <dbReference type="EC" id="2.7.13.3"/>
    </reaction>
</comment>
<name>A0ABW6XDL4_9ACTN</name>
<dbReference type="GO" id="GO:0016301">
    <property type="term" value="F:kinase activity"/>
    <property type="evidence" value="ECO:0007669"/>
    <property type="project" value="UniProtKB-KW"/>
</dbReference>
<dbReference type="Gene3D" id="1.20.5.1930">
    <property type="match status" value="1"/>
</dbReference>
<keyword evidence="12" id="KW-1185">Reference proteome</keyword>
<evidence type="ECO:0000256" key="3">
    <source>
        <dbReference type="ARBA" id="ARBA00022553"/>
    </source>
</evidence>
<dbReference type="Proteomes" id="UP001602322">
    <property type="component" value="Unassembled WGS sequence"/>
</dbReference>
<feature type="transmembrane region" description="Helical" evidence="9">
    <location>
        <begin position="39"/>
        <end position="57"/>
    </location>
</feature>
<evidence type="ECO:0000259" key="10">
    <source>
        <dbReference type="Pfam" id="PF07730"/>
    </source>
</evidence>
<dbReference type="PANTHER" id="PTHR24421">
    <property type="entry name" value="NITRATE/NITRITE SENSOR PROTEIN NARX-RELATED"/>
    <property type="match status" value="1"/>
</dbReference>
<dbReference type="InterPro" id="IPR036890">
    <property type="entry name" value="HATPase_C_sf"/>
</dbReference>
<organism evidence="11 12">
    <name type="scientific">Streptomyces argenteolus</name>
    <dbReference type="NCBI Taxonomy" id="67274"/>
    <lineage>
        <taxon>Bacteria</taxon>
        <taxon>Bacillati</taxon>
        <taxon>Actinomycetota</taxon>
        <taxon>Actinomycetes</taxon>
        <taxon>Kitasatosporales</taxon>
        <taxon>Streptomycetaceae</taxon>
        <taxon>Streptomyces</taxon>
    </lineage>
</organism>
<dbReference type="Gene3D" id="3.30.565.10">
    <property type="entry name" value="Histidine kinase-like ATPase, C-terminal domain"/>
    <property type="match status" value="1"/>
</dbReference>
<feature type="domain" description="Signal transduction histidine kinase subgroup 3 dimerisation and phosphoacceptor" evidence="10">
    <location>
        <begin position="194"/>
        <end position="257"/>
    </location>
</feature>
<keyword evidence="3" id="KW-0597">Phosphoprotein</keyword>
<dbReference type="RefSeq" id="WP_387907209.1">
    <property type="nucleotide sequence ID" value="NZ_JBIBEG010000009.1"/>
</dbReference>
<reference evidence="11 12" key="1">
    <citation type="submission" date="2024-10" db="EMBL/GenBank/DDBJ databases">
        <title>The Natural Products Discovery Center: Release of the First 8490 Sequenced Strains for Exploring Actinobacteria Biosynthetic Diversity.</title>
        <authorList>
            <person name="Kalkreuter E."/>
            <person name="Kautsar S.A."/>
            <person name="Yang D."/>
            <person name="Bader C.D."/>
            <person name="Teijaro C.N."/>
            <person name="Fluegel L."/>
            <person name="Davis C.M."/>
            <person name="Simpson J.R."/>
            <person name="Lauterbach L."/>
            <person name="Steele A.D."/>
            <person name="Gui C."/>
            <person name="Meng S."/>
            <person name="Li G."/>
            <person name="Viehrig K."/>
            <person name="Ye F."/>
            <person name="Su P."/>
            <person name="Kiefer A.F."/>
            <person name="Nichols A."/>
            <person name="Cepeda A.J."/>
            <person name="Yan W."/>
            <person name="Fan B."/>
            <person name="Jiang Y."/>
            <person name="Adhikari A."/>
            <person name="Zheng C.-J."/>
            <person name="Schuster L."/>
            <person name="Cowan T.M."/>
            <person name="Smanski M.J."/>
            <person name="Chevrette M.G."/>
            <person name="De Carvalho L.P.S."/>
            <person name="Shen B."/>
        </authorList>
    </citation>
    <scope>NUCLEOTIDE SEQUENCE [LARGE SCALE GENOMIC DNA]</scope>
    <source>
        <strain evidence="11 12">NPDC012540</strain>
    </source>
</reference>
<accession>A0ABW6XDL4</accession>
<evidence type="ECO:0000256" key="4">
    <source>
        <dbReference type="ARBA" id="ARBA00022679"/>
    </source>
</evidence>
<dbReference type="CDD" id="cd16917">
    <property type="entry name" value="HATPase_UhpB-NarQ-NarX-like"/>
    <property type="match status" value="1"/>
</dbReference>
<keyword evidence="8" id="KW-0902">Two-component regulatory system</keyword>
<evidence type="ECO:0000256" key="9">
    <source>
        <dbReference type="SAM" id="Phobius"/>
    </source>
</evidence>
<gene>
    <name evidence="11" type="ORF">ACFY8O_28315</name>
</gene>
<dbReference type="EC" id="2.7.13.3" evidence="2"/>
<keyword evidence="5" id="KW-0547">Nucleotide-binding</keyword>
<feature type="transmembrane region" description="Helical" evidence="9">
    <location>
        <begin position="12"/>
        <end position="33"/>
    </location>
</feature>
<feature type="transmembrane region" description="Helical" evidence="9">
    <location>
        <begin position="100"/>
        <end position="121"/>
    </location>
</feature>
<dbReference type="InterPro" id="IPR011712">
    <property type="entry name" value="Sig_transdc_His_kin_sub3_dim/P"/>
</dbReference>
<keyword evidence="9" id="KW-1133">Transmembrane helix</keyword>
<dbReference type="Pfam" id="PF07730">
    <property type="entry name" value="HisKA_3"/>
    <property type="match status" value="1"/>
</dbReference>
<protein>
    <recommendedName>
        <fullName evidence="2">histidine kinase</fullName>
        <ecNumber evidence="2">2.7.13.3</ecNumber>
    </recommendedName>
</protein>
<evidence type="ECO:0000313" key="11">
    <source>
        <dbReference type="EMBL" id="MFF5899811.1"/>
    </source>
</evidence>
<proteinExistence type="predicted"/>
<evidence type="ECO:0000256" key="6">
    <source>
        <dbReference type="ARBA" id="ARBA00022777"/>
    </source>
</evidence>
<keyword evidence="9" id="KW-0812">Transmembrane</keyword>
<sequence length="392" mass="42239">MRHFLRAMAAPVTYSRWLHLLIPSAVASVWLFISIDTPWVPFALALPAGLLPVVRLAEGIQAQLLLTPAERGRPDASISAVPAATWAERWRTVAWLEVRLLLATAAMFATVWLPATTFDLVRASTGAGPDMDWLAALLPSRWLYALVAPLPILMLLGLIVLCGEVATAAARGLLGPSPAERLTALEERTEQLLERNRIARELHDSIGHALTVAVVQAGAARTTGDPEFTARALAAIEETGRNALDDLERVLSVLRESGPGHAISRRPTLVEADRLLESARGSGVKIDAAMTGPLDLVPGPVSREGYRILQESLTNVLRHAGAVPVRVRLGVVEERLELEVSNPLTGASQRRSGGSGLRGIRERAALLGGEARTGPHEGEWRVHVSLPMDHIL</sequence>
<evidence type="ECO:0000256" key="7">
    <source>
        <dbReference type="ARBA" id="ARBA00022840"/>
    </source>
</evidence>
<evidence type="ECO:0000256" key="2">
    <source>
        <dbReference type="ARBA" id="ARBA00012438"/>
    </source>
</evidence>
<evidence type="ECO:0000256" key="8">
    <source>
        <dbReference type="ARBA" id="ARBA00023012"/>
    </source>
</evidence>
<dbReference type="InterPro" id="IPR050482">
    <property type="entry name" value="Sensor_HK_TwoCompSys"/>
</dbReference>
<evidence type="ECO:0000256" key="1">
    <source>
        <dbReference type="ARBA" id="ARBA00000085"/>
    </source>
</evidence>
<evidence type="ECO:0000313" key="12">
    <source>
        <dbReference type="Proteomes" id="UP001602322"/>
    </source>
</evidence>
<feature type="transmembrane region" description="Helical" evidence="9">
    <location>
        <begin position="141"/>
        <end position="161"/>
    </location>
</feature>
<evidence type="ECO:0000256" key="5">
    <source>
        <dbReference type="ARBA" id="ARBA00022741"/>
    </source>
</evidence>
<dbReference type="PANTHER" id="PTHR24421:SF10">
    <property type="entry name" value="NITRATE_NITRITE SENSOR PROTEIN NARQ"/>
    <property type="match status" value="1"/>
</dbReference>
<keyword evidence="7" id="KW-0067">ATP-binding</keyword>
<keyword evidence="4" id="KW-0808">Transferase</keyword>
<keyword evidence="9" id="KW-0472">Membrane</keyword>
<keyword evidence="6 11" id="KW-0418">Kinase</keyword>
<dbReference type="EMBL" id="JBIBEG010000009">
    <property type="protein sequence ID" value="MFF5899811.1"/>
    <property type="molecule type" value="Genomic_DNA"/>
</dbReference>
<comment type="caution">
    <text evidence="11">The sequence shown here is derived from an EMBL/GenBank/DDBJ whole genome shotgun (WGS) entry which is preliminary data.</text>
</comment>
<dbReference type="SUPFAM" id="SSF55874">
    <property type="entry name" value="ATPase domain of HSP90 chaperone/DNA topoisomerase II/histidine kinase"/>
    <property type="match status" value="1"/>
</dbReference>